<dbReference type="Proteomes" id="UP000297273">
    <property type="component" value="Unassembled WGS sequence"/>
</dbReference>
<keyword evidence="4" id="KW-1185">Reference proteome</keyword>
<evidence type="ECO:0000313" key="2">
    <source>
        <dbReference type="EMBL" id="TGK02962.1"/>
    </source>
</evidence>
<name>A0A5F1ZVV5_9LEPT</name>
<evidence type="ECO:0000256" key="1">
    <source>
        <dbReference type="SAM" id="Phobius"/>
    </source>
</evidence>
<feature type="transmembrane region" description="Helical" evidence="1">
    <location>
        <begin position="105"/>
        <end position="124"/>
    </location>
</feature>
<dbReference type="RefSeq" id="WP_135644001.1">
    <property type="nucleotide sequence ID" value="NZ_RQER01000004.1"/>
</dbReference>
<reference evidence="2 5" key="2">
    <citation type="journal article" date="2019" name="PLoS Negl. Trop. Dis.">
        <title>Revisiting the worldwide diversity of Leptospira species in the environment.</title>
        <authorList>
            <person name="Vincent A.T."/>
            <person name="Schiettekatte O."/>
            <person name="Bourhy P."/>
            <person name="Veyrier F.J."/>
            <person name="Picardeau M."/>
        </authorList>
    </citation>
    <scope>NUCLEOTIDE SEQUENCE [LARGE SCALE GENOMIC DNA]</scope>
    <source>
        <strain evidence="3">201702690</strain>
        <strain evidence="2 5">SSW18</strain>
    </source>
</reference>
<gene>
    <name evidence="2" type="ORF">EHO57_06550</name>
    <name evidence="3" type="ORF">EHQ53_05715</name>
</gene>
<sequence length="132" mass="15098">MTPEEKEALFRSLAQIQQALQATQPGGEYKAILYSIPIVGIIFGWLLLFFLFFWWYRQRMAIIKAGLYQKEKFDLRLYSFFLGLILTFVGIALSFTFILVLGKSLAMLGGLIPLATGLGLLCYYKWSPRARS</sequence>
<organism evidence="2 5">
    <name type="scientific">Leptospira langatensis</name>
    <dbReference type="NCBI Taxonomy" id="2484983"/>
    <lineage>
        <taxon>Bacteria</taxon>
        <taxon>Pseudomonadati</taxon>
        <taxon>Spirochaetota</taxon>
        <taxon>Spirochaetia</taxon>
        <taxon>Leptospirales</taxon>
        <taxon>Leptospiraceae</taxon>
        <taxon>Leptospira</taxon>
    </lineage>
</organism>
<evidence type="ECO:0000313" key="4">
    <source>
        <dbReference type="Proteomes" id="UP000297273"/>
    </source>
</evidence>
<comment type="caution">
    <text evidence="2">The sequence shown here is derived from an EMBL/GenBank/DDBJ whole genome shotgun (WGS) entry which is preliminary data.</text>
</comment>
<dbReference type="AlphaFoldDB" id="A0A5F1ZVV5"/>
<keyword evidence="1" id="KW-1133">Transmembrane helix</keyword>
<dbReference type="Proteomes" id="UP000297946">
    <property type="component" value="Unassembled WGS sequence"/>
</dbReference>
<feature type="transmembrane region" description="Helical" evidence="1">
    <location>
        <begin position="32"/>
        <end position="56"/>
    </location>
</feature>
<accession>A0A5F1ZVV5</accession>
<dbReference type="OrthoDB" id="345464at2"/>
<proteinExistence type="predicted"/>
<protein>
    <submittedName>
        <fullName evidence="2">Uncharacterized protein</fullName>
    </submittedName>
</protein>
<dbReference type="EMBL" id="RQGC01000004">
    <property type="protein sequence ID" value="TGL41717.1"/>
    <property type="molecule type" value="Genomic_DNA"/>
</dbReference>
<keyword evidence="1" id="KW-0472">Membrane</keyword>
<evidence type="ECO:0000313" key="5">
    <source>
        <dbReference type="Proteomes" id="UP000297946"/>
    </source>
</evidence>
<reference evidence="3" key="1">
    <citation type="submission" date="2018-10" db="EMBL/GenBank/DDBJ databases">
        <authorList>
            <person name="Vincent A.T."/>
            <person name="Schiettekatte O."/>
            <person name="Bourhy P."/>
            <person name="Veyrier F.J."/>
            <person name="Picardeau M."/>
        </authorList>
    </citation>
    <scope>NUCLEOTIDE SEQUENCE</scope>
    <source>
        <strain evidence="3">201702690</strain>
    </source>
</reference>
<evidence type="ECO:0000313" key="3">
    <source>
        <dbReference type="EMBL" id="TGL41717.1"/>
    </source>
</evidence>
<keyword evidence="1" id="KW-0812">Transmembrane</keyword>
<feature type="transmembrane region" description="Helical" evidence="1">
    <location>
        <begin position="77"/>
        <end position="99"/>
    </location>
</feature>
<dbReference type="EMBL" id="RQER01000004">
    <property type="protein sequence ID" value="TGK02962.1"/>
    <property type="molecule type" value="Genomic_DNA"/>
</dbReference>